<name>A0AAU7ZTS4_9BACT</name>
<reference evidence="2" key="2">
    <citation type="journal article" date="2024" name="Environ. Microbiol.">
        <title>Genome analysis and description of Tunturibacter gen. nov. expands the diversity of Terriglobia in tundra soils.</title>
        <authorList>
            <person name="Messyasz A."/>
            <person name="Mannisto M.K."/>
            <person name="Kerkhof L.J."/>
            <person name="Haggblom M.M."/>
        </authorList>
    </citation>
    <scope>NUCLEOTIDE SEQUENCE</scope>
    <source>
        <strain evidence="2">X5P6</strain>
    </source>
</reference>
<feature type="transmembrane region" description="Helical" evidence="1">
    <location>
        <begin position="12"/>
        <end position="30"/>
    </location>
</feature>
<reference evidence="2" key="1">
    <citation type="submission" date="2023-08" db="EMBL/GenBank/DDBJ databases">
        <authorList>
            <person name="Messyasz A."/>
            <person name="Mannisto M.K."/>
            <person name="Kerkhof L.J."/>
            <person name="Haggblom M."/>
        </authorList>
    </citation>
    <scope>NUCLEOTIDE SEQUENCE</scope>
    <source>
        <strain evidence="2">X5P6</strain>
    </source>
</reference>
<organism evidence="2">
    <name type="scientific">Tunturiibacter psychrotolerans</name>
    <dbReference type="NCBI Taxonomy" id="3069686"/>
    <lineage>
        <taxon>Bacteria</taxon>
        <taxon>Pseudomonadati</taxon>
        <taxon>Acidobacteriota</taxon>
        <taxon>Terriglobia</taxon>
        <taxon>Terriglobales</taxon>
        <taxon>Acidobacteriaceae</taxon>
        <taxon>Tunturiibacter</taxon>
    </lineage>
</organism>
<keyword evidence="1" id="KW-0812">Transmembrane</keyword>
<protein>
    <submittedName>
        <fullName evidence="2">Uncharacterized protein</fullName>
    </submittedName>
</protein>
<evidence type="ECO:0000256" key="1">
    <source>
        <dbReference type="SAM" id="Phobius"/>
    </source>
</evidence>
<feature type="transmembrane region" description="Helical" evidence="1">
    <location>
        <begin position="162"/>
        <end position="180"/>
    </location>
</feature>
<keyword evidence="1" id="KW-0472">Membrane</keyword>
<sequence>MLRVITWCAKCLFLYCLVAVAAIRFSWVFTTPVWQLATRMHWTNLNRISYVLSYFLPIYAVAGFLLGLIPFGKLGEAIRDLLRSLSNSPSTELVSESDAVPPILWAWLPVTLAFLIRFVSWRSTTSSVFDAHRSTGRLERFFGPLYGQNAGLLDDKWITDRFLFTGPMLFLIACAVAALLRSKLTAPRKSHQEPFTPDSE</sequence>
<accession>A0AAU7ZTS4</accession>
<dbReference type="RefSeq" id="WP_353065414.1">
    <property type="nucleotide sequence ID" value="NZ_CP132942.1"/>
</dbReference>
<proteinExistence type="predicted"/>
<keyword evidence="1" id="KW-1133">Transmembrane helix</keyword>
<feature type="transmembrane region" description="Helical" evidence="1">
    <location>
        <begin position="50"/>
        <end position="71"/>
    </location>
</feature>
<dbReference type="EMBL" id="CP132942">
    <property type="protein sequence ID" value="XCB34355.1"/>
    <property type="molecule type" value="Genomic_DNA"/>
</dbReference>
<evidence type="ECO:0000313" key="2">
    <source>
        <dbReference type="EMBL" id="XCB34355.1"/>
    </source>
</evidence>
<feature type="transmembrane region" description="Helical" evidence="1">
    <location>
        <begin position="103"/>
        <end position="120"/>
    </location>
</feature>
<gene>
    <name evidence="2" type="ORF">RBB77_05530</name>
</gene>
<dbReference type="AlphaFoldDB" id="A0AAU7ZTS4"/>
<dbReference type="KEGG" id="tpsc:RBB77_05530"/>